<dbReference type="Proteomes" id="UP001415857">
    <property type="component" value="Unassembled WGS sequence"/>
</dbReference>
<dbReference type="InterPro" id="IPR039620">
    <property type="entry name" value="BKI1/MAKR1/3/4"/>
</dbReference>
<name>A0AAP0RYD4_LIQFO</name>
<dbReference type="PANTHER" id="PTHR33312">
    <property type="entry name" value="MEMBRANE-ASSOCIATED KINASE REGULATOR 4-RELATED"/>
    <property type="match status" value="1"/>
</dbReference>
<dbReference type="GO" id="GO:0019210">
    <property type="term" value="F:kinase inhibitor activity"/>
    <property type="evidence" value="ECO:0007669"/>
    <property type="project" value="InterPro"/>
</dbReference>
<dbReference type="GO" id="GO:0005886">
    <property type="term" value="C:plasma membrane"/>
    <property type="evidence" value="ECO:0007669"/>
    <property type="project" value="InterPro"/>
</dbReference>
<dbReference type="EMBL" id="JBBPBK010000006">
    <property type="protein sequence ID" value="KAK9283834.1"/>
    <property type="molecule type" value="Genomic_DNA"/>
</dbReference>
<keyword evidence="2" id="KW-1185">Reference proteome</keyword>
<sequence>MAVAPLHPCDPADEDYIDMEVSSYSSFLCHSRSSPPHPREFEFQMSSISLEREPTTSPADELFYKGKLLPLHLPPRLQMVEKLLQNSNTAYENKTDTFEDFYSTPLATTTTTPTTTSTPYESCNISPSESCRISRELNPEEYFFEYSTEVGGFIGENPKKSWTRKLKLIKQSSLGLKLKASRAYLKGLFSKSGCSDESCAAGCKKCR</sequence>
<dbReference type="PANTHER" id="PTHR33312:SF5">
    <property type="entry name" value="MEMBRANE-ASSOCIATED KINASE REGULATOR 4-RELATED"/>
    <property type="match status" value="1"/>
</dbReference>
<comment type="caution">
    <text evidence="1">The sequence shown here is derived from an EMBL/GenBank/DDBJ whole genome shotgun (WGS) entry which is preliminary data.</text>
</comment>
<proteinExistence type="predicted"/>
<dbReference type="AlphaFoldDB" id="A0AAP0RYD4"/>
<organism evidence="1 2">
    <name type="scientific">Liquidambar formosana</name>
    <name type="common">Formosan gum</name>
    <dbReference type="NCBI Taxonomy" id="63359"/>
    <lineage>
        <taxon>Eukaryota</taxon>
        <taxon>Viridiplantae</taxon>
        <taxon>Streptophyta</taxon>
        <taxon>Embryophyta</taxon>
        <taxon>Tracheophyta</taxon>
        <taxon>Spermatophyta</taxon>
        <taxon>Magnoliopsida</taxon>
        <taxon>eudicotyledons</taxon>
        <taxon>Gunneridae</taxon>
        <taxon>Pentapetalae</taxon>
        <taxon>Saxifragales</taxon>
        <taxon>Altingiaceae</taxon>
        <taxon>Liquidambar</taxon>
    </lineage>
</organism>
<accession>A0AAP0RYD4</accession>
<gene>
    <name evidence="1" type="ORF">L1049_012088</name>
</gene>
<evidence type="ECO:0000313" key="1">
    <source>
        <dbReference type="EMBL" id="KAK9283834.1"/>
    </source>
</evidence>
<protein>
    <recommendedName>
        <fullName evidence="3">Membrane-associated kinase regulator 4</fullName>
    </recommendedName>
</protein>
<reference evidence="1 2" key="1">
    <citation type="journal article" date="2024" name="Plant J.">
        <title>Genome sequences and population genomics reveal climatic adaptation and genomic divergence between two closely related sweetgum species.</title>
        <authorList>
            <person name="Xu W.Q."/>
            <person name="Ren C.Q."/>
            <person name="Zhang X.Y."/>
            <person name="Comes H.P."/>
            <person name="Liu X.H."/>
            <person name="Li Y.G."/>
            <person name="Kettle C.J."/>
            <person name="Jalonen R."/>
            <person name="Gaisberger H."/>
            <person name="Ma Y.Z."/>
            <person name="Qiu Y.X."/>
        </authorList>
    </citation>
    <scope>NUCLEOTIDE SEQUENCE [LARGE SCALE GENOMIC DNA]</scope>
    <source>
        <strain evidence="1">Hangzhou</strain>
    </source>
</reference>
<evidence type="ECO:0008006" key="3">
    <source>
        <dbReference type="Google" id="ProtNLM"/>
    </source>
</evidence>
<evidence type="ECO:0000313" key="2">
    <source>
        <dbReference type="Proteomes" id="UP001415857"/>
    </source>
</evidence>